<gene>
    <name evidence="1" type="ORF">A4W93_21535</name>
</gene>
<accession>A0A1W6LDE0</accession>
<organism evidence="1 2">
    <name type="scientific">Piscinibacter gummiphilus</name>
    <dbReference type="NCBI Taxonomy" id="946333"/>
    <lineage>
        <taxon>Bacteria</taxon>
        <taxon>Pseudomonadati</taxon>
        <taxon>Pseudomonadota</taxon>
        <taxon>Betaproteobacteria</taxon>
        <taxon>Burkholderiales</taxon>
        <taxon>Sphaerotilaceae</taxon>
        <taxon>Piscinibacter</taxon>
    </lineage>
</organism>
<keyword evidence="2" id="KW-1185">Reference proteome</keyword>
<dbReference type="SUPFAM" id="SSF54427">
    <property type="entry name" value="NTF2-like"/>
    <property type="match status" value="1"/>
</dbReference>
<dbReference type="InterPro" id="IPR032710">
    <property type="entry name" value="NTF2-like_dom_sf"/>
</dbReference>
<proteinExistence type="predicted"/>
<dbReference type="Gene3D" id="3.10.450.50">
    <property type="match status" value="1"/>
</dbReference>
<protein>
    <submittedName>
        <fullName evidence="1">Uncharacterized protein</fullName>
    </submittedName>
</protein>
<reference evidence="1 2" key="1">
    <citation type="submission" date="2016-04" db="EMBL/GenBank/DDBJ databases">
        <title>Complete genome sequence of natural rubber-degrading, novel Gram-negative bacterium, Rhizobacter gummiphilus strain NS21.</title>
        <authorList>
            <person name="Tabata M."/>
            <person name="Kasai D."/>
            <person name="Fukuda M."/>
        </authorList>
    </citation>
    <scope>NUCLEOTIDE SEQUENCE [LARGE SCALE GENOMIC DNA]</scope>
    <source>
        <strain evidence="1 2">NS21</strain>
    </source>
</reference>
<evidence type="ECO:0000313" key="1">
    <source>
        <dbReference type="EMBL" id="ARN22272.1"/>
    </source>
</evidence>
<dbReference type="EMBL" id="CP015118">
    <property type="protein sequence ID" value="ARN22272.1"/>
    <property type="molecule type" value="Genomic_DNA"/>
</dbReference>
<dbReference type="STRING" id="946333.A4W93_21535"/>
<name>A0A1W6LDE0_9BURK</name>
<dbReference type="KEGG" id="rgu:A4W93_21535"/>
<evidence type="ECO:0000313" key="2">
    <source>
        <dbReference type="Proteomes" id="UP000193427"/>
    </source>
</evidence>
<dbReference type="AlphaFoldDB" id="A0A1W6LDE0"/>
<sequence length="133" mass="14865">MSRPAPVSHDRVREFFDAFVEAFRTFDGGVIASRYLPPYLAFHAPGSVQVFATGADIAAYFQRIVTDYHGRGCRSCRYEDLAVVPLGRDCVLATVTWELLAQDRSVISVWRESYNLCLVDGGLRVFASTDHAE</sequence>
<dbReference type="Proteomes" id="UP000193427">
    <property type="component" value="Chromosome"/>
</dbReference>